<dbReference type="EMBL" id="GGMR01012406">
    <property type="protein sequence ID" value="MBY25025.1"/>
    <property type="molecule type" value="Transcribed_RNA"/>
</dbReference>
<reference evidence="1" key="1">
    <citation type="submission" date="2018-04" db="EMBL/GenBank/DDBJ databases">
        <title>Transcriptome of Schizaphis graminum biotype I.</title>
        <authorList>
            <person name="Scully E.D."/>
            <person name="Geib S.M."/>
            <person name="Palmer N.A."/>
            <person name="Koch K."/>
            <person name="Bradshaw J."/>
            <person name="Heng-Moss T."/>
            <person name="Sarath G."/>
        </authorList>
    </citation>
    <scope>NUCLEOTIDE SEQUENCE</scope>
</reference>
<evidence type="ECO:0000313" key="1">
    <source>
        <dbReference type="EMBL" id="MBY25025.1"/>
    </source>
</evidence>
<proteinExistence type="predicted"/>
<name>A0A2S2P6I2_SCHGA</name>
<protein>
    <recommendedName>
        <fullName evidence="2">C2H2-type domain-containing protein</fullName>
    </recommendedName>
</protein>
<organism evidence="1">
    <name type="scientific">Schizaphis graminum</name>
    <name type="common">Green bug aphid</name>
    <dbReference type="NCBI Taxonomy" id="13262"/>
    <lineage>
        <taxon>Eukaryota</taxon>
        <taxon>Metazoa</taxon>
        <taxon>Ecdysozoa</taxon>
        <taxon>Arthropoda</taxon>
        <taxon>Hexapoda</taxon>
        <taxon>Insecta</taxon>
        <taxon>Pterygota</taxon>
        <taxon>Neoptera</taxon>
        <taxon>Paraneoptera</taxon>
        <taxon>Hemiptera</taxon>
        <taxon>Sternorrhyncha</taxon>
        <taxon>Aphidomorpha</taxon>
        <taxon>Aphidoidea</taxon>
        <taxon>Aphididae</taxon>
        <taxon>Aphidini</taxon>
        <taxon>Schizaphis</taxon>
    </lineage>
</organism>
<gene>
    <name evidence="1" type="ORF">g.103167</name>
</gene>
<dbReference type="AlphaFoldDB" id="A0A2S2P6I2"/>
<accession>A0A2S2P6I2</accession>
<evidence type="ECO:0008006" key="2">
    <source>
        <dbReference type="Google" id="ProtNLM"/>
    </source>
</evidence>
<sequence length="235" mass="27276">MAFNSTVNNHNKVKWRNNLNDLSDLEDDLDNELPLSSISDFGYLFNNHEINKMKVQKCKIIDCQEKQDYKSSYLFITDFKRPTDNSETKKYRPQKYETVDYQIELDIKQGNELPLSSIADFLCPINHEVGNGGLKKCRTVDNQTEVNNQNNELPLSSIEGLKKCEAVDFQSKGNINNNNKSESDRVICNKEQNTTNNLTERFECDICGKIFPTRILIIHHFQVSLCYPENLYYIL</sequence>